<dbReference type="Gene3D" id="1.25.40.390">
    <property type="match status" value="2"/>
</dbReference>
<dbReference type="GeneID" id="78080826"/>
<dbReference type="InterPro" id="IPR011990">
    <property type="entry name" value="TPR-like_helical_dom_sf"/>
</dbReference>
<dbReference type="InterPro" id="IPR012944">
    <property type="entry name" value="SusD_RagB_dom"/>
</dbReference>
<dbReference type="SUPFAM" id="SSF48452">
    <property type="entry name" value="TPR-like"/>
    <property type="match status" value="1"/>
</dbReference>
<protein>
    <recommendedName>
        <fullName evidence="10">RagB/SusD domain-containing protein</fullName>
    </recommendedName>
</protein>
<evidence type="ECO:0000256" key="4">
    <source>
        <dbReference type="ARBA" id="ARBA00023136"/>
    </source>
</evidence>
<keyword evidence="4" id="KW-0472">Membrane</keyword>
<name>F8WWC6_9BACT</name>
<dbReference type="OrthoDB" id="618454at2"/>
<keyword evidence="9" id="KW-1185">Reference proteome</keyword>
<dbReference type="InterPro" id="IPR033985">
    <property type="entry name" value="SusD-like_N"/>
</dbReference>
<evidence type="ECO:0008006" key="10">
    <source>
        <dbReference type="Google" id="ProtNLM"/>
    </source>
</evidence>
<evidence type="ECO:0000313" key="9">
    <source>
        <dbReference type="Proteomes" id="UP000006420"/>
    </source>
</evidence>
<evidence type="ECO:0000259" key="6">
    <source>
        <dbReference type="Pfam" id="PF07980"/>
    </source>
</evidence>
<dbReference type="GO" id="GO:0009279">
    <property type="term" value="C:cell outer membrane"/>
    <property type="evidence" value="ECO:0007669"/>
    <property type="project" value="UniProtKB-SubCell"/>
</dbReference>
<evidence type="ECO:0000256" key="5">
    <source>
        <dbReference type="ARBA" id="ARBA00023237"/>
    </source>
</evidence>
<feature type="domain" description="RagB/SusD" evidence="6">
    <location>
        <begin position="374"/>
        <end position="584"/>
    </location>
</feature>
<dbReference type="Proteomes" id="UP000006420">
    <property type="component" value="Unassembled WGS sequence"/>
</dbReference>
<comment type="similarity">
    <text evidence="2">Belongs to the SusD family.</text>
</comment>
<keyword evidence="5" id="KW-0998">Cell outer membrane</keyword>
<comment type="caution">
    <text evidence="8">The sequence shown here is derived from an EMBL/GenBank/DDBJ whole genome shotgun (WGS) entry which is preliminary data.</text>
</comment>
<sequence length="584" mass="66453">MKKIVYIIYALLPFFISCEDQLDTKNLYQKDLDSFYSSPKDIDEAMNGVYSALYVDGVFSEEHCAANLLDDCMLGGGGPDDVNAKNVDDFKDPVEDTYKSLWVETYNGVYRANAIIEAVQSKDFSSYFKTKEETDEFLNNTLGEAYFMRGFLMYRAARFFGGMPLIPTTKADRKVPRASFQETFSFIAEDFLKAIEHLPRIKGTDLPLEDYGHANLWVAKAYLARTYLFYTGYMTNIEGTATNDIPLAEGSLTKDKVVKELEDVRDNSGYELTPDFRNLWPYAYVNENAKNFDPKFDSQNPPLPWADKLGLKWVGQDGPKSTIGTGNKEVMFALRYGLANWSIGQKYNNRIPLFFGIRGNSMVPFGEGWGWGTIHTAFYNSWADGDLRKEASVINLSKKSSDDGAANWQSSKGDQETGLVNRKYTTLQHNGKRGKDEESIKGMFYYLYNMVNGDPMQLWAAQDFYYLRFSDIYLMHSELTETADGINKVRARVSLPPVAYSLDALKNERKYEFAFEGLRWFDLVRWGDVAKADKNYYGTEIDVNNSGSTGKYKVTYRTETKGLVTIPESEVRLSNGVYTQNPGW</sequence>
<feature type="domain" description="SusD-like N-terminal" evidence="7">
    <location>
        <begin position="22"/>
        <end position="228"/>
    </location>
</feature>
<organism evidence="8 9">
    <name type="scientific">Dysgonomonas mossii DSM 22836</name>
    <dbReference type="NCBI Taxonomy" id="742767"/>
    <lineage>
        <taxon>Bacteria</taxon>
        <taxon>Pseudomonadati</taxon>
        <taxon>Bacteroidota</taxon>
        <taxon>Bacteroidia</taxon>
        <taxon>Bacteroidales</taxon>
        <taxon>Dysgonomonadaceae</taxon>
        <taxon>Dysgonomonas</taxon>
    </lineage>
</organism>
<evidence type="ECO:0000256" key="2">
    <source>
        <dbReference type="ARBA" id="ARBA00006275"/>
    </source>
</evidence>
<evidence type="ECO:0000256" key="3">
    <source>
        <dbReference type="ARBA" id="ARBA00022729"/>
    </source>
</evidence>
<comment type="subcellular location">
    <subcellularLocation>
        <location evidence="1">Cell outer membrane</location>
    </subcellularLocation>
</comment>
<dbReference type="HOGENOM" id="CLU_015553_1_0_10"/>
<gene>
    <name evidence="8" type="ORF">HMPREF9456_00134</name>
</gene>
<dbReference type="RefSeq" id="WP_006841508.1">
    <property type="nucleotide sequence ID" value="NZ_AQWJ01000001.1"/>
</dbReference>
<dbReference type="EMBL" id="ADLW01000001">
    <property type="protein sequence ID" value="EGK06260.1"/>
    <property type="molecule type" value="Genomic_DNA"/>
</dbReference>
<accession>F8WWC6</accession>
<evidence type="ECO:0000259" key="7">
    <source>
        <dbReference type="Pfam" id="PF14322"/>
    </source>
</evidence>
<dbReference type="PROSITE" id="PS51257">
    <property type="entry name" value="PROKAR_LIPOPROTEIN"/>
    <property type="match status" value="1"/>
</dbReference>
<dbReference type="STRING" id="742767.HMPREF9456_00134"/>
<dbReference type="eggNOG" id="COG0561">
    <property type="taxonomic scope" value="Bacteria"/>
</dbReference>
<proteinExistence type="inferred from homology"/>
<dbReference type="AlphaFoldDB" id="F8WWC6"/>
<evidence type="ECO:0000313" key="8">
    <source>
        <dbReference type="EMBL" id="EGK06260.1"/>
    </source>
</evidence>
<keyword evidence="3" id="KW-0732">Signal</keyword>
<evidence type="ECO:0000256" key="1">
    <source>
        <dbReference type="ARBA" id="ARBA00004442"/>
    </source>
</evidence>
<reference evidence="8 9" key="1">
    <citation type="submission" date="2011-04" db="EMBL/GenBank/DDBJ databases">
        <title>The Genome Sequence of Dysgonomonas mossii DSM 22836.</title>
        <authorList>
            <consortium name="The Broad Institute Genome Sequencing Platform"/>
            <person name="Earl A."/>
            <person name="Ward D."/>
            <person name="Feldgarden M."/>
            <person name="Gevers D."/>
            <person name="Pudlo N."/>
            <person name="Martens E."/>
            <person name="Allen-Vercoe E."/>
            <person name="Young S.K."/>
            <person name="Zeng Q."/>
            <person name="Gargeya S."/>
            <person name="Fitzgerald M."/>
            <person name="Haas B."/>
            <person name="Abouelleil A."/>
            <person name="Alvarado L."/>
            <person name="Arachchi H.M."/>
            <person name="Berlin A."/>
            <person name="Brown A."/>
            <person name="Chapman S.B."/>
            <person name="Chen Z."/>
            <person name="Dunbar C."/>
            <person name="Freedman E."/>
            <person name="Gearin G."/>
            <person name="Gellesch M."/>
            <person name="Goldberg J."/>
            <person name="Griggs A."/>
            <person name="Gujja S."/>
            <person name="Heiman D."/>
            <person name="Howarth C."/>
            <person name="Larson L."/>
            <person name="Lui A."/>
            <person name="MacDonald P.J.P."/>
            <person name="Mehta T."/>
            <person name="Montmayeur A."/>
            <person name="Murphy C."/>
            <person name="Neiman D."/>
            <person name="Pearson M."/>
            <person name="Priest M."/>
            <person name="Roberts A."/>
            <person name="Saif S."/>
            <person name="Shea T."/>
            <person name="Shenoy N."/>
            <person name="Sisk P."/>
            <person name="Stolte C."/>
            <person name="Sykes S."/>
            <person name="Yandava C."/>
            <person name="Wortman J."/>
            <person name="Nusbaum C."/>
            <person name="Birren B."/>
        </authorList>
    </citation>
    <scope>NUCLEOTIDE SEQUENCE [LARGE SCALE GENOMIC DNA]</scope>
    <source>
        <strain evidence="8 9">DSM 22836</strain>
    </source>
</reference>
<dbReference type="Pfam" id="PF14322">
    <property type="entry name" value="SusD-like_3"/>
    <property type="match status" value="1"/>
</dbReference>
<dbReference type="Pfam" id="PF07980">
    <property type="entry name" value="SusD_RagB"/>
    <property type="match status" value="1"/>
</dbReference>